<keyword evidence="2 6" id="KW-0554">One-carbon metabolism</keyword>
<dbReference type="Proteomes" id="UP000305673">
    <property type="component" value="Chromosome"/>
</dbReference>
<keyword evidence="5 6" id="KW-0067">ATP-binding</keyword>
<dbReference type="NCBIfam" id="NF010030">
    <property type="entry name" value="PRK13505.1"/>
    <property type="match status" value="1"/>
</dbReference>
<comment type="pathway">
    <text evidence="1 6">One-carbon metabolism; tetrahydrofolate interconversion.</text>
</comment>
<dbReference type="RefSeq" id="WP_138386904.1">
    <property type="nucleotide sequence ID" value="NZ_CP054021.1"/>
</dbReference>
<evidence type="ECO:0000313" key="8">
    <source>
        <dbReference type="Proteomes" id="UP000305673"/>
    </source>
</evidence>
<dbReference type="PROSITE" id="PS00721">
    <property type="entry name" value="FTHFS_1"/>
    <property type="match status" value="1"/>
</dbReference>
<evidence type="ECO:0000256" key="4">
    <source>
        <dbReference type="ARBA" id="ARBA00022741"/>
    </source>
</evidence>
<dbReference type="EC" id="6.3.4.3" evidence="6"/>
<dbReference type="CDD" id="cd00477">
    <property type="entry name" value="FTHFS"/>
    <property type="match status" value="1"/>
</dbReference>
<keyword evidence="4 6" id="KW-0547">Nucleotide-binding</keyword>
<reference evidence="7 8" key="1">
    <citation type="submission" date="2020-05" db="EMBL/GenBank/DDBJ databases">
        <title>Genome sequences of pea root nodulating Rhizobium spp.</title>
        <authorList>
            <person name="Rahi P."/>
        </authorList>
    </citation>
    <scope>NUCLEOTIDE SEQUENCE [LARGE SCALE GENOMIC DNA]</scope>
    <source>
        <strain evidence="8">JKLM 12A2</strain>
    </source>
</reference>
<dbReference type="EMBL" id="CP054021">
    <property type="protein sequence ID" value="QKK18489.1"/>
    <property type="molecule type" value="Genomic_DNA"/>
</dbReference>
<evidence type="ECO:0000256" key="3">
    <source>
        <dbReference type="ARBA" id="ARBA00022598"/>
    </source>
</evidence>
<comment type="similarity">
    <text evidence="6">Belongs to the formate--tetrahydrofolate ligase family.</text>
</comment>
<dbReference type="InterPro" id="IPR020628">
    <property type="entry name" value="Formate_THF_ligase_CS"/>
</dbReference>
<name>A0ABX6PHQ9_9HYPH</name>
<dbReference type="GO" id="GO:0004329">
    <property type="term" value="F:formate-tetrahydrofolate ligase activity"/>
    <property type="evidence" value="ECO:0007669"/>
    <property type="project" value="UniProtKB-EC"/>
</dbReference>
<evidence type="ECO:0000256" key="6">
    <source>
        <dbReference type="HAMAP-Rule" id="MF_01543"/>
    </source>
</evidence>
<keyword evidence="8" id="KW-1185">Reference proteome</keyword>
<evidence type="ECO:0000256" key="2">
    <source>
        <dbReference type="ARBA" id="ARBA00022563"/>
    </source>
</evidence>
<sequence>MPSIKSDIEIARAAAKKPIFEIGAKLGIPVEQLVPYGHDKAKVSAEFIAAQAGKKDGKLILVTAINPTPAGEGKTTTTVGLGDGLNRIGKKAIVCIREASLGPCFGVKGGAAGGGYAQVVPMEDINLHFTGDFHAITSAHNLLAAMVDNHIYWGNEENIDIRRITWRRVMDMNDRALRSMVSSLGGVANGFPRQGGFDITVASEVMAILCLATDLKDLERRLGDIIIGYRFDRTPVHARDLKADGAMAVLLKDAMQPNLVQTLENNPAFVHGGPFANIAHGCNSVTATKTALKLGDYVVTEAGFGADLGAEKFFDIKCRKAGLKPDAAVIVATVRALKMNGGVKKDDLGTEDVTALKKGCANLGRHVANVRRFGVPVVVAINHFVSDTDAEIAAVKEFVSRLGAEAILCRHWALGSAGIEELAHKVVELAESGQAKFQPLYGDDLSLFEKIEIVASKIYHAGEVTADKAVRDQLQTWEEQGYGKLPICMAKTQYSFSTDPNLRGAPEGHIVTVREVRLSAGAGFVVAITGEIMTMPGLPKSPSAERIFLNDQGYIEGLF</sequence>
<comment type="catalytic activity">
    <reaction evidence="6">
        <text>(6S)-5,6,7,8-tetrahydrofolate + formate + ATP = (6R)-10-formyltetrahydrofolate + ADP + phosphate</text>
        <dbReference type="Rhea" id="RHEA:20221"/>
        <dbReference type="ChEBI" id="CHEBI:15740"/>
        <dbReference type="ChEBI" id="CHEBI:30616"/>
        <dbReference type="ChEBI" id="CHEBI:43474"/>
        <dbReference type="ChEBI" id="CHEBI:57453"/>
        <dbReference type="ChEBI" id="CHEBI:195366"/>
        <dbReference type="ChEBI" id="CHEBI:456216"/>
        <dbReference type="EC" id="6.3.4.3"/>
    </reaction>
</comment>
<dbReference type="Gene3D" id="3.10.410.10">
    <property type="entry name" value="Formyltetrahydrofolate synthetase, domain 3"/>
    <property type="match status" value="1"/>
</dbReference>
<accession>A0ABX6PHQ9</accession>
<evidence type="ECO:0000256" key="5">
    <source>
        <dbReference type="ARBA" id="ARBA00022840"/>
    </source>
</evidence>
<keyword evidence="3 6" id="KW-0436">Ligase</keyword>
<dbReference type="InterPro" id="IPR027417">
    <property type="entry name" value="P-loop_NTPase"/>
</dbReference>
<protein>
    <recommendedName>
        <fullName evidence="6">Formate--tetrahydrofolate ligase</fullName>
        <ecNumber evidence="6">6.3.4.3</ecNumber>
    </recommendedName>
    <alternativeName>
        <fullName evidence="6">Formyltetrahydrofolate synthetase</fullName>
        <shortName evidence="6">FHS</shortName>
        <shortName evidence="6">FTHFS</shortName>
    </alternativeName>
</protein>
<evidence type="ECO:0000313" key="7">
    <source>
        <dbReference type="EMBL" id="QKK18489.1"/>
    </source>
</evidence>
<proteinExistence type="inferred from homology"/>
<organism evidence="7 8">
    <name type="scientific">Rhizobium indicum</name>
    <dbReference type="NCBI Taxonomy" id="2583231"/>
    <lineage>
        <taxon>Bacteria</taxon>
        <taxon>Pseudomonadati</taxon>
        <taxon>Pseudomonadota</taxon>
        <taxon>Alphaproteobacteria</taxon>
        <taxon>Hyphomicrobiales</taxon>
        <taxon>Rhizobiaceae</taxon>
        <taxon>Rhizobium/Agrobacterium group</taxon>
        <taxon>Rhizobium</taxon>
    </lineage>
</organism>
<dbReference type="Pfam" id="PF01268">
    <property type="entry name" value="FTHFS"/>
    <property type="match status" value="1"/>
</dbReference>
<dbReference type="Gene3D" id="3.40.50.300">
    <property type="entry name" value="P-loop containing nucleotide triphosphate hydrolases"/>
    <property type="match status" value="1"/>
</dbReference>
<gene>
    <name evidence="6" type="primary">fhs</name>
    <name evidence="7" type="ORF">FFM53_019440</name>
</gene>
<dbReference type="HAMAP" id="MF_01543">
    <property type="entry name" value="FTHFS"/>
    <property type="match status" value="1"/>
</dbReference>
<evidence type="ECO:0000256" key="1">
    <source>
        <dbReference type="ARBA" id="ARBA00004777"/>
    </source>
</evidence>
<dbReference type="PROSITE" id="PS00722">
    <property type="entry name" value="FTHFS_2"/>
    <property type="match status" value="1"/>
</dbReference>
<dbReference type="Gene3D" id="3.30.1510.10">
    <property type="entry name" value="Domain 2, N(10)-formyltetrahydrofolate synthetase"/>
    <property type="match status" value="1"/>
</dbReference>
<dbReference type="SUPFAM" id="SSF52540">
    <property type="entry name" value="P-loop containing nucleoside triphosphate hydrolases"/>
    <property type="match status" value="1"/>
</dbReference>
<dbReference type="InterPro" id="IPR000559">
    <property type="entry name" value="Formate_THF_ligase"/>
</dbReference>
<feature type="binding site" evidence="6">
    <location>
        <begin position="68"/>
        <end position="75"/>
    </location>
    <ligand>
        <name>ATP</name>
        <dbReference type="ChEBI" id="CHEBI:30616"/>
    </ligand>
</feature>